<dbReference type="Proteomes" id="UP000494106">
    <property type="component" value="Unassembled WGS sequence"/>
</dbReference>
<organism evidence="2 3">
    <name type="scientific">Arctia plantaginis</name>
    <name type="common">Wood tiger moth</name>
    <name type="synonym">Phalaena plantaginis</name>
    <dbReference type="NCBI Taxonomy" id="874455"/>
    <lineage>
        <taxon>Eukaryota</taxon>
        <taxon>Metazoa</taxon>
        <taxon>Ecdysozoa</taxon>
        <taxon>Arthropoda</taxon>
        <taxon>Hexapoda</taxon>
        <taxon>Insecta</taxon>
        <taxon>Pterygota</taxon>
        <taxon>Neoptera</taxon>
        <taxon>Endopterygota</taxon>
        <taxon>Lepidoptera</taxon>
        <taxon>Glossata</taxon>
        <taxon>Ditrysia</taxon>
        <taxon>Noctuoidea</taxon>
        <taxon>Erebidae</taxon>
        <taxon>Arctiinae</taxon>
        <taxon>Arctia</taxon>
    </lineage>
</organism>
<name>A0A8S1BHN3_ARCPL</name>
<comment type="caution">
    <text evidence="2">The sequence shown here is derived from an EMBL/GenBank/DDBJ whole genome shotgun (WGS) entry which is preliminary data.</text>
</comment>
<dbReference type="InterPro" id="IPR029526">
    <property type="entry name" value="PGBD"/>
</dbReference>
<proteinExistence type="predicted"/>
<feature type="domain" description="PiggyBac transposable element-derived protein" evidence="1">
    <location>
        <begin position="1"/>
        <end position="77"/>
    </location>
</feature>
<sequence length="219" mass="25042">MLSNIHAAEIVDECRRYDRKLRSYVQVKEVIKEYNSNMGSVDLTDRLLAVCPSRMRTKKWTVRFISLMIDLSVVNAWIKYKADQKLKGTRPHQIFQLRTFKQAIAEKKLDDYLLSETESEREIAESVDVLEEVTLVTSSSTSTSKLRNTSKRGRPPVKAIPSAAFRQCGSLHLPAMGSWQHRCRQKGCTLKTTVYCNACELPLCFTVKRNCFADFHTGS</sequence>
<protein>
    <recommendedName>
        <fullName evidence="1">PiggyBac transposable element-derived protein domain-containing protein</fullName>
    </recommendedName>
</protein>
<gene>
    <name evidence="2" type="ORF">APLA_LOCUS17111</name>
</gene>
<keyword evidence="3" id="KW-1185">Reference proteome</keyword>
<dbReference type="EMBL" id="CADEBC010000625">
    <property type="protein sequence ID" value="CAB3259533.1"/>
    <property type="molecule type" value="Genomic_DNA"/>
</dbReference>
<evidence type="ECO:0000313" key="3">
    <source>
        <dbReference type="Proteomes" id="UP000494106"/>
    </source>
</evidence>
<dbReference type="PANTHER" id="PTHR47272">
    <property type="entry name" value="DDE_TNP_1_7 DOMAIN-CONTAINING PROTEIN"/>
    <property type="match status" value="1"/>
</dbReference>
<dbReference type="Pfam" id="PF13843">
    <property type="entry name" value="DDE_Tnp_1_7"/>
    <property type="match status" value="1"/>
</dbReference>
<evidence type="ECO:0000313" key="2">
    <source>
        <dbReference type="EMBL" id="CAB3259533.1"/>
    </source>
</evidence>
<dbReference type="OrthoDB" id="118105at2759"/>
<dbReference type="AlphaFoldDB" id="A0A8S1BHN3"/>
<accession>A0A8S1BHN3</accession>
<dbReference type="PANTHER" id="PTHR47272:SF2">
    <property type="entry name" value="PIGGYBAC TRANSPOSABLE ELEMENT-DERIVED PROTEIN 3-LIKE"/>
    <property type="match status" value="1"/>
</dbReference>
<evidence type="ECO:0000259" key="1">
    <source>
        <dbReference type="Pfam" id="PF13843"/>
    </source>
</evidence>
<reference evidence="2 3" key="1">
    <citation type="submission" date="2020-04" db="EMBL/GenBank/DDBJ databases">
        <authorList>
            <person name="Wallbank WR R."/>
            <person name="Pardo Diaz C."/>
            <person name="Kozak K."/>
            <person name="Martin S."/>
            <person name="Jiggins C."/>
            <person name="Moest M."/>
            <person name="Warren A I."/>
            <person name="Byers J.R.P. K."/>
            <person name="Montejo-Kovacevich G."/>
            <person name="Yen C E."/>
        </authorList>
    </citation>
    <scope>NUCLEOTIDE SEQUENCE [LARGE SCALE GENOMIC DNA]</scope>
</reference>